<gene>
    <name evidence="1" type="ORF">FRZ67_15885</name>
</gene>
<evidence type="ECO:0000313" key="2">
    <source>
        <dbReference type="Proteomes" id="UP000321533"/>
    </source>
</evidence>
<proteinExistence type="predicted"/>
<name>A0A5B8VBJ3_9BACT</name>
<accession>A0A5B8VBJ3</accession>
<protein>
    <submittedName>
        <fullName evidence="1">Uncharacterized protein</fullName>
    </submittedName>
</protein>
<dbReference type="AlphaFoldDB" id="A0A5B8VBJ3"/>
<dbReference type="EMBL" id="CP042435">
    <property type="protein sequence ID" value="QEC68712.1"/>
    <property type="molecule type" value="Genomic_DNA"/>
</dbReference>
<sequence length="62" mass="7126">MSSQITQTNIQKIESALRAEKSKFAKAFHQGKSMSELKDVVDKIHTLEKKFSALTLQNYNRQ</sequence>
<dbReference type="Proteomes" id="UP000321533">
    <property type="component" value="Chromosome"/>
</dbReference>
<dbReference type="KEGG" id="pgin:FRZ67_15885"/>
<keyword evidence="2" id="KW-1185">Reference proteome</keyword>
<organism evidence="1 2">
    <name type="scientific">Panacibacter ginsenosidivorans</name>
    <dbReference type="NCBI Taxonomy" id="1813871"/>
    <lineage>
        <taxon>Bacteria</taxon>
        <taxon>Pseudomonadati</taxon>
        <taxon>Bacteroidota</taxon>
        <taxon>Chitinophagia</taxon>
        <taxon>Chitinophagales</taxon>
        <taxon>Chitinophagaceae</taxon>
        <taxon>Panacibacter</taxon>
    </lineage>
</organism>
<dbReference type="RefSeq" id="WP_147191009.1">
    <property type="nucleotide sequence ID" value="NZ_CP042435.1"/>
</dbReference>
<evidence type="ECO:0000313" key="1">
    <source>
        <dbReference type="EMBL" id="QEC68712.1"/>
    </source>
</evidence>
<reference evidence="1 2" key="1">
    <citation type="journal article" date="2016" name="Int. J. Syst. Evol. Microbiol.">
        <title>Panacibacter ginsenosidivorans gen. nov., sp. nov., with ginsenoside converting activity isolated from soil of a ginseng field.</title>
        <authorList>
            <person name="Siddiqi M.Z."/>
            <person name="Muhammad Shafi S."/>
            <person name="Choi K.D."/>
            <person name="Im W.T."/>
        </authorList>
    </citation>
    <scope>NUCLEOTIDE SEQUENCE [LARGE SCALE GENOMIC DNA]</scope>
    <source>
        <strain evidence="1 2">Gsoil1550</strain>
    </source>
</reference>